<dbReference type="Proteomes" id="UP000635726">
    <property type="component" value="Unassembled WGS sequence"/>
</dbReference>
<evidence type="ECO:0000313" key="13">
    <source>
        <dbReference type="Proteomes" id="UP000635726"/>
    </source>
</evidence>
<dbReference type="SUPFAM" id="SSF48024">
    <property type="entry name" value="N-terminal domain of DnaB helicase"/>
    <property type="match status" value="1"/>
</dbReference>
<evidence type="ECO:0000256" key="10">
    <source>
        <dbReference type="ARBA" id="ARBA00048954"/>
    </source>
</evidence>
<keyword evidence="6" id="KW-0067">ATP-binding</keyword>
<dbReference type="SUPFAM" id="SSF52540">
    <property type="entry name" value="P-loop containing nucleoside triphosphate hydrolases"/>
    <property type="match status" value="1"/>
</dbReference>
<accession>A0A917PS91</accession>
<dbReference type="GO" id="GO:0003677">
    <property type="term" value="F:DNA binding"/>
    <property type="evidence" value="ECO:0007669"/>
    <property type="project" value="UniProtKB-KW"/>
</dbReference>
<dbReference type="Gene3D" id="3.40.50.300">
    <property type="entry name" value="P-loop containing nucleotide triphosphate hydrolases"/>
    <property type="match status" value="1"/>
</dbReference>
<proteinExistence type="inferred from homology"/>
<evidence type="ECO:0000256" key="5">
    <source>
        <dbReference type="ARBA" id="ARBA00022806"/>
    </source>
</evidence>
<comment type="caution">
    <text evidence="12">The sequence shown here is derived from an EMBL/GenBank/DDBJ whole genome shotgun (WGS) entry which is preliminary data.</text>
</comment>
<evidence type="ECO:0000313" key="12">
    <source>
        <dbReference type="EMBL" id="GGJ89928.1"/>
    </source>
</evidence>
<keyword evidence="8" id="KW-0413">Isomerase</keyword>
<protein>
    <recommendedName>
        <fullName evidence="9">DNA 5'-3' helicase</fullName>
        <ecNumber evidence="9">5.6.2.3</ecNumber>
    </recommendedName>
</protein>
<evidence type="ECO:0000256" key="4">
    <source>
        <dbReference type="ARBA" id="ARBA00022801"/>
    </source>
</evidence>
<dbReference type="Gene3D" id="1.10.860.10">
    <property type="entry name" value="DNAb Helicase, Chain A"/>
    <property type="match status" value="1"/>
</dbReference>
<dbReference type="InterPro" id="IPR007693">
    <property type="entry name" value="DNA_helicase_DnaB-like_N"/>
</dbReference>
<dbReference type="Pfam" id="PF03796">
    <property type="entry name" value="DnaB_C"/>
    <property type="match status" value="1"/>
</dbReference>
<dbReference type="InterPro" id="IPR016136">
    <property type="entry name" value="DNA_helicase_N/primase_C"/>
</dbReference>
<keyword evidence="2" id="KW-0235">DNA replication</keyword>
<evidence type="ECO:0000256" key="1">
    <source>
        <dbReference type="ARBA" id="ARBA00008428"/>
    </source>
</evidence>
<dbReference type="GO" id="GO:0006260">
    <property type="term" value="P:DNA replication"/>
    <property type="evidence" value="ECO:0007669"/>
    <property type="project" value="UniProtKB-KW"/>
</dbReference>
<dbReference type="GO" id="GO:0005829">
    <property type="term" value="C:cytosol"/>
    <property type="evidence" value="ECO:0007669"/>
    <property type="project" value="TreeGrafter"/>
</dbReference>
<evidence type="ECO:0000256" key="2">
    <source>
        <dbReference type="ARBA" id="ARBA00022705"/>
    </source>
</evidence>
<evidence type="ECO:0000256" key="7">
    <source>
        <dbReference type="ARBA" id="ARBA00023125"/>
    </source>
</evidence>
<comment type="similarity">
    <text evidence="1">Belongs to the helicase family. DnaB subfamily.</text>
</comment>
<dbReference type="PANTHER" id="PTHR30153">
    <property type="entry name" value="REPLICATIVE DNA HELICASE DNAB"/>
    <property type="match status" value="1"/>
</dbReference>
<evidence type="ECO:0000256" key="8">
    <source>
        <dbReference type="ARBA" id="ARBA00023235"/>
    </source>
</evidence>
<organism evidence="12 13">
    <name type="scientific">Deinococcus aquiradiocola</name>
    <dbReference type="NCBI Taxonomy" id="393059"/>
    <lineage>
        <taxon>Bacteria</taxon>
        <taxon>Thermotogati</taxon>
        <taxon>Deinococcota</taxon>
        <taxon>Deinococci</taxon>
        <taxon>Deinococcales</taxon>
        <taxon>Deinococcaceae</taxon>
        <taxon>Deinococcus</taxon>
    </lineage>
</organism>
<reference evidence="12" key="2">
    <citation type="submission" date="2020-09" db="EMBL/GenBank/DDBJ databases">
        <authorList>
            <person name="Sun Q."/>
            <person name="Ohkuma M."/>
        </authorList>
    </citation>
    <scope>NUCLEOTIDE SEQUENCE</scope>
    <source>
        <strain evidence="12">JCM 14371</strain>
    </source>
</reference>
<dbReference type="InterPro" id="IPR036185">
    <property type="entry name" value="DNA_heli_DnaB-like_N_sf"/>
</dbReference>
<name>A0A917PS91_9DEIO</name>
<comment type="catalytic activity">
    <reaction evidence="10">
        <text>ATP + H2O = ADP + phosphate + H(+)</text>
        <dbReference type="Rhea" id="RHEA:13065"/>
        <dbReference type="ChEBI" id="CHEBI:15377"/>
        <dbReference type="ChEBI" id="CHEBI:15378"/>
        <dbReference type="ChEBI" id="CHEBI:30616"/>
        <dbReference type="ChEBI" id="CHEBI:43474"/>
        <dbReference type="ChEBI" id="CHEBI:456216"/>
        <dbReference type="EC" id="5.6.2.3"/>
    </reaction>
</comment>
<keyword evidence="7" id="KW-0238">DNA-binding</keyword>
<dbReference type="EMBL" id="BMOE01000026">
    <property type="protein sequence ID" value="GGJ89928.1"/>
    <property type="molecule type" value="Genomic_DNA"/>
</dbReference>
<dbReference type="GO" id="GO:0043139">
    <property type="term" value="F:5'-3' DNA helicase activity"/>
    <property type="evidence" value="ECO:0007669"/>
    <property type="project" value="UniProtKB-EC"/>
</dbReference>
<keyword evidence="5 12" id="KW-0347">Helicase</keyword>
<dbReference type="EC" id="5.6.2.3" evidence="9"/>
<dbReference type="AlphaFoldDB" id="A0A917PS91"/>
<reference evidence="12" key="1">
    <citation type="journal article" date="2014" name="Int. J. Syst. Evol. Microbiol.">
        <title>Complete genome sequence of Corynebacterium casei LMG S-19264T (=DSM 44701T), isolated from a smear-ripened cheese.</title>
        <authorList>
            <consortium name="US DOE Joint Genome Institute (JGI-PGF)"/>
            <person name="Walter F."/>
            <person name="Albersmeier A."/>
            <person name="Kalinowski J."/>
            <person name="Ruckert C."/>
        </authorList>
    </citation>
    <scope>NUCLEOTIDE SEQUENCE</scope>
    <source>
        <strain evidence="12">JCM 14371</strain>
    </source>
</reference>
<dbReference type="Pfam" id="PF00772">
    <property type="entry name" value="DnaB"/>
    <property type="match status" value="1"/>
</dbReference>
<dbReference type="CDD" id="cd00984">
    <property type="entry name" value="DnaB_C"/>
    <property type="match status" value="1"/>
</dbReference>
<dbReference type="RefSeq" id="WP_188964836.1">
    <property type="nucleotide sequence ID" value="NZ_BMOE01000026.1"/>
</dbReference>
<sequence length="435" mass="47768">MTTPLIPPHNHDIEAKTLASVMIDPDGAWPHVSELPAQAFTSHQARALYRAMTDLHAQGQPLDAPELLLQRAVQNGDGAPMNPAYLTGVLASEMTAFYVQHYVSTLRDLHGRREAMTLAFRFAHHAAHGDLPEEDLRTLASQIGTTLENRRHTGTTTHATAIDAALADLDLRTPNAISTGYRDLDDAILGFERGALYVLAARPAMGKTGLGYSFALNAARNGHDVIVASLEMTARQLATRALATAASVDLSRIRQRTTTAPERERLHAHAARTRNLPVTYLEATDQTGLSIARDTRNHHAHGHCDLLLIDYLQLIESGRPGSENRVQEVGTISRNLKKLALELQIPVIVLSQLSRAVETRPNHRPQLSDLRESGAIEQDADTVMFIYRDEYYNPGTDQQGTAEIIIGKQRSGPIGSVHLSYSAEYVRFGNLSRTT</sequence>
<dbReference type="PANTHER" id="PTHR30153:SF2">
    <property type="entry name" value="REPLICATIVE DNA HELICASE"/>
    <property type="match status" value="1"/>
</dbReference>
<dbReference type="PROSITE" id="PS51199">
    <property type="entry name" value="SF4_HELICASE"/>
    <property type="match status" value="1"/>
</dbReference>
<gene>
    <name evidence="12" type="ORF">GCM10008939_37350</name>
</gene>
<evidence type="ECO:0000256" key="3">
    <source>
        <dbReference type="ARBA" id="ARBA00022741"/>
    </source>
</evidence>
<keyword evidence="3" id="KW-0547">Nucleotide-binding</keyword>
<keyword evidence="13" id="KW-1185">Reference proteome</keyword>
<dbReference type="InterPro" id="IPR027417">
    <property type="entry name" value="P-loop_NTPase"/>
</dbReference>
<dbReference type="GO" id="GO:0016787">
    <property type="term" value="F:hydrolase activity"/>
    <property type="evidence" value="ECO:0007669"/>
    <property type="project" value="UniProtKB-KW"/>
</dbReference>
<dbReference type="GO" id="GO:0005524">
    <property type="term" value="F:ATP binding"/>
    <property type="evidence" value="ECO:0007669"/>
    <property type="project" value="UniProtKB-KW"/>
</dbReference>
<dbReference type="InterPro" id="IPR007694">
    <property type="entry name" value="DNA_helicase_DnaB-like_C"/>
</dbReference>
<keyword evidence="4" id="KW-0378">Hydrolase</keyword>
<evidence type="ECO:0000256" key="6">
    <source>
        <dbReference type="ARBA" id="ARBA00022840"/>
    </source>
</evidence>
<evidence type="ECO:0000256" key="9">
    <source>
        <dbReference type="ARBA" id="ARBA00044969"/>
    </source>
</evidence>
<feature type="domain" description="SF4 helicase" evidence="11">
    <location>
        <begin position="170"/>
        <end position="435"/>
    </location>
</feature>
<evidence type="ECO:0000259" key="11">
    <source>
        <dbReference type="PROSITE" id="PS51199"/>
    </source>
</evidence>